<evidence type="ECO:0000256" key="1">
    <source>
        <dbReference type="ARBA" id="ARBA00023015"/>
    </source>
</evidence>
<dbReference type="PROSITE" id="PS50217">
    <property type="entry name" value="BZIP"/>
    <property type="match status" value="1"/>
</dbReference>
<dbReference type="SMART" id="SM00338">
    <property type="entry name" value="BRLZ"/>
    <property type="match status" value="1"/>
</dbReference>
<dbReference type="PANTHER" id="PTHR23351:SF24">
    <property type="entry name" value="ACTIVATING TRANSCRIPTION FACTOR 3-RELATED"/>
    <property type="match status" value="1"/>
</dbReference>
<protein>
    <recommendedName>
        <fullName evidence="5">BZIP domain-containing protein</fullName>
    </recommendedName>
</protein>
<gene>
    <name evidence="6" type="ORF">V1264_018183</name>
</gene>
<dbReference type="Gene3D" id="1.20.5.170">
    <property type="match status" value="1"/>
</dbReference>
<dbReference type="GO" id="GO:0000978">
    <property type="term" value="F:RNA polymerase II cis-regulatory region sequence-specific DNA binding"/>
    <property type="evidence" value="ECO:0007669"/>
    <property type="project" value="TreeGrafter"/>
</dbReference>
<comment type="caution">
    <text evidence="6">The sequence shown here is derived from an EMBL/GenBank/DDBJ whole genome shotgun (WGS) entry which is preliminary data.</text>
</comment>
<feature type="compositionally biased region" description="Low complexity" evidence="4">
    <location>
        <begin position="185"/>
        <end position="206"/>
    </location>
</feature>
<organism evidence="6 7">
    <name type="scientific">Littorina saxatilis</name>
    <dbReference type="NCBI Taxonomy" id="31220"/>
    <lineage>
        <taxon>Eukaryota</taxon>
        <taxon>Metazoa</taxon>
        <taxon>Spiralia</taxon>
        <taxon>Lophotrochozoa</taxon>
        <taxon>Mollusca</taxon>
        <taxon>Gastropoda</taxon>
        <taxon>Caenogastropoda</taxon>
        <taxon>Littorinimorpha</taxon>
        <taxon>Littorinoidea</taxon>
        <taxon>Littorinidae</taxon>
        <taxon>Littorina</taxon>
    </lineage>
</organism>
<sequence>MEAEPIVSSSQESLGPLLDFNLPSNEYLLQNGDPDFDEDLADAAKQAKETGSITPVVKHELKCLIQSRRVSQGKPELTVDFLEAPIGELTGAEKQRRLRRKEQNRMAARRFRKNRKLQEDTLHEEATMLEAKNEALVEKIAELNRLKNMLLTHVSGHLVCCPAGRYPYKAAGVKQDPSPSPSPSSLPNLPAASSQTTPSFPSFPSTPKRPRWSATPASASLATATLSSAVDVPHLMTSFPSQTVVSSKSSCFDLNTPSSSAVPITGSSVDAPSLTSLQHDVTMSETSMCPGLLPLSTAGMTTSLDVSRVASICCEVSMSCTPPGENLLGAGSTRATPSSSTSYLDISTSTPASRSNALLLGVAKQGLSSASRLNISTSNLTCTGQNLLPAFLDEDMFSTSASYSGIPTSTSASRGGYRSSLPLCMDQCSPVTSQPSTSTTSPEYFPQQVFPKVLQNRSSSCKSTSHLSTSALPSLPRCASRSFLPTFLQLDTPSRLTSVPDTCGSPSPPPYTDHSHLPIFLRHGTSPP</sequence>
<proteinExistence type="predicted"/>
<evidence type="ECO:0000259" key="5">
    <source>
        <dbReference type="PROSITE" id="PS50217"/>
    </source>
</evidence>
<keyword evidence="2" id="KW-0238">DNA-binding</keyword>
<dbReference type="SUPFAM" id="SSF57959">
    <property type="entry name" value="Leucine zipper domain"/>
    <property type="match status" value="1"/>
</dbReference>
<dbReference type="AlphaFoldDB" id="A0AAN9BBZ9"/>
<dbReference type="PANTHER" id="PTHR23351">
    <property type="entry name" value="FOS TRANSCRIPTION FACTOR-RELATED"/>
    <property type="match status" value="1"/>
</dbReference>
<evidence type="ECO:0000313" key="7">
    <source>
        <dbReference type="Proteomes" id="UP001374579"/>
    </source>
</evidence>
<feature type="domain" description="BZIP" evidence="5">
    <location>
        <begin position="94"/>
        <end position="145"/>
    </location>
</feature>
<dbReference type="InterPro" id="IPR046347">
    <property type="entry name" value="bZIP_sf"/>
</dbReference>
<dbReference type="CDD" id="cd14699">
    <property type="entry name" value="bZIP_Fos_like"/>
    <property type="match status" value="1"/>
</dbReference>
<evidence type="ECO:0000256" key="4">
    <source>
        <dbReference type="SAM" id="MobiDB-lite"/>
    </source>
</evidence>
<dbReference type="Pfam" id="PF00170">
    <property type="entry name" value="bZIP_1"/>
    <property type="match status" value="1"/>
</dbReference>
<keyword evidence="1" id="KW-0805">Transcription regulation</keyword>
<keyword evidence="3" id="KW-0804">Transcription</keyword>
<dbReference type="InterPro" id="IPR004827">
    <property type="entry name" value="bZIP"/>
</dbReference>
<dbReference type="GO" id="GO:0000981">
    <property type="term" value="F:DNA-binding transcription factor activity, RNA polymerase II-specific"/>
    <property type="evidence" value="ECO:0007669"/>
    <property type="project" value="TreeGrafter"/>
</dbReference>
<name>A0AAN9BBZ9_9CAEN</name>
<evidence type="ECO:0000256" key="2">
    <source>
        <dbReference type="ARBA" id="ARBA00023125"/>
    </source>
</evidence>
<dbReference type="GO" id="GO:0005634">
    <property type="term" value="C:nucleus"/>
    <property type="evidence" value="ECO:0007669"/>
    <property type="project" value="TreeGrafter"/>
</dbReference>
<dbReference type="Proteomes" id="UP001374579">
    <property type="component" value="Unassembled WGS sequence"/>
</dbReference>
<accession>A0AAN9BBZ9</accession>
<evidence type="ECO:0000256" key="3">
    <source>
        <dbReference type="ARBA" id="ARBA00023163"/>
    </source>
</evidence>
<feature type="region of interest" description="Disordered" evidence="4">
    <location>
        <begin position="498"/>
        <end position="528"/>
    </location>
</feature>
<feature type="region of interest" description="Disordered" evidence="4">
    <location>
        <begin position="171"/>
        <end position="216"/>
    </location>
</feature>
<evidence type="ECO:0000313" key="6">
    <source>
        <dbReference type="EMBL" id="KAK7103241.1"/>
    </source>
</evidence>
<dbReference type="InterPro" id="IPR000837">
    <property type="entry name" value="AP-1"/>
</dbReference>
<keyword evidence="7" id="KW-1185">Reference proteome</keyword>
<reference evidence="6 7" key="1">
    <citation type="submission" date="2024-02" db="EMBL/GenBank/DDBJ databases">
        <title>Chromosome-scale genome assembly of the rough periwinkle Littorina saxatilis.</title>
        <authorList>
            <person name="De Jode A."/>
            <person name="Faria R."/>
            <person name="Formenti G."/>
            <person name="Sims Y."/>
            <person name="Smith T.P."/>
            <person name="Tracey A."/>
            <person name="Wood J.M.D."/>
            <person name="Zagrodzka Z.B."/>
            <person name="Johannesson K."/>
            <person name="Butlin R.K."/>
            <person name="Leder E.H."/>
        </authorList>
    </citation>
    <scope>NUCLEOTIDE SEQUENCE [LARGE SCALE GENOMIC DNA]</scope>
    <source>
        <strain evidence="6">Snail1</strain>
        <tissue evidence="6">Muscle</tissue>
    </source>
</reference>
<dbReference type="EMBL" id="JBAMIC010000008">
    <property type="protein sequence ID" value="KAK7103241.1"/>
    <property type="molecule type" value="Genomic_DNA"/>
</dbReference>